<evidence type="ECO:0000313" key="2">
    <source>
        <dbReference type="EMBL" id="MBO1078865.1"/>
    </source>
</evidence>
<feature type="chain" id="PRO_5045134302" evidence="1">
    <location>
        <begin position="25"/>
        <end position="151"/>
    </location>
</feature>
<protein>
    <submittedName>
        <fullName evidence="2">Uncharacterized protein</fullName>
    </submittedName>
</protein>
<sequence length="151" mass="16455">MRRRRWLAGILAAITMAAGGGALAQGAPPGLDAWTGNYRFEWHGGRSAGGSGIAVTYELRVSARTCRLDITGFQTDEHILCEIGADPNTLWVRFRSYADGKLTNRYNVARFRPGQELFQLKRDGGGVPLTAWGALSPEPGPTPPAIRFKRV</sequence>
<evidence type="ECO:0000256" key="1">
    <source>
        <dbReference type="SAM" id="SignalP"/>
    </source>
</evidence>
<gene>
    <name evidence="2" type="ORF">IAI61_07475</name>
</gene>
<evidence type="ECO:0000313" key="3">
    <source>
        <dbReference type="Proteomes" id="UP001518989"/>
    </source>
</evidence>
<feature type="signal peptide" evidence="1">
    <location>
        <begin position="1"/>
        <end position="24"/>
    </location>
</feature>
<reference evidence="2 3" key="1">
    <citation type="submission" date="2020-09" db="EMBL/GenBank/DDBJ databases">
        <title>Roseomonas.</title>
        <authorList>
            <person name="Zhu W."/>
        </authorList>
    </citation>
    <scope>NUCLEOTIDE SEQUENCE [LARGE SCALE GENOMIC DNA]</scope>
    <source>
        <strain evidence="2 3">573</strain>
    </source>
</reference>
<name>A0ABS3KN29_9PROT</name>
<comment type="caution">
    <text evidence="2">The sequence shown here is derived from an EMBL/GenBank/DDBJ whole genome shotgun (WGS) entry which is preliminary data.</text>
</comment>
<keyword evidence="3" id="KW-1185">Reference proteome</keyword>
<organism evidence="2 3">
    <name type="scientific">Roseomonas haemaphysalidis</name>
    <dbReference type="NCBI Taxonomy" id="2768162"/>
    <lineage>
        <taxon>Bacteria</taxon>
        <taxon>Pseudomonadati</taxon>
        <taxon>Pseudomonadota</taxon>
        <taxon>Alphaproteobacteria</taxon>
        <taxon>Acetobacterales</taxon>
        <taxon>Roseomonadaceae</taxon>
        <taxon>Roseomonas</taxon>
    </lineage>
</organism>
<keyword evidence="1" id="KW-0732">Signal</keyword>
<dbReference type="RefSeq" id="WP_207416296.1">
    <property type="nucleotide sequence ID" value="NZ_CP061177.1"/>
</dbReference>
<dbReference type="Proteomes" id="UP001518989">
    <property type="component" value="Unassembled WGS sequence"/>
</dbReference>
<proteinExistence type="predicted"/>
<dbReference type="EMBL" id="JACTNG010000003">
    <property type="protein sequence ID" value="MBO1078865.1"/>
    <property type="molecule type" value="Genomic_DNA"/>
</dbReference>
<dbReference type="InterPro" id="IPR046033">
    <property type="entry name" value="DUF5991"/>
</dbReference>
<dbReference type="Pfam" id="PF19453">
    <property type="entry name" value="DUF5991"/>
    <property type="match status" value="1"/>
</dbReference>
<accession>A0ABS3KN29</accession>